<protein>
    <submittedName>
        <fullName evidence="2">Uncharacterized protein</fullName>
    </submittedName>
</protein>
<evidence type="ECO:0000313" key="1">
    <source>
        <dbReference type="EMBL" id="QJA70769.1"/>
    </source>
</evidence>
<reference evidence="2" key="1">
    <citation type="submission" date="2020-03" db="EMBL/GenBank/DDBJ databases">
        <title>The deep terrestrial virosphere.</title>
        <authorList>
            <person name="Holmfeldt K."/>
            <person name="Nilsson E."/>
            <person name="Simone D."/>
            <person name="Lopez-Fernandez M."/>
            <person name="Wu X."/>
            <person name="de Brujin I."/>
            <person name="Lundin D."/>
            <person name="Andersson A."/>
            <person name="Bertilsson S."/>
            <person name="Dopson M."/>
        </authorList>
    </citation>
    <scope>NUCLEOTIDE SEQUENCE</scope>
    <source>
        <strain evidence="1">MM415A03563</strain>
        <strain evidence="2">MM415B04179</strain>
    </source>
</reference>
<accession>A0A6M3LKM7</accession>
<organism evidence="2">
    <name type="scientific">viral metagenome</name>
    <dbReference type="NCBI Taxonomy" id="1070528"/>
    <lineage>
        <taxon>unclassified sequences</taxon>
        <taxon>metagenomes</taxon>
        <taxon>organismal metagenomes</taxon>
    </lineage>
</organism>
<evidence type="ECO:0000313" key="2">
    <source>
        <dbReference type="EMBL" id="QJA93601.1"/>
    </source>
</evidence>
<dbReference type="EMBL" id="MT143162">
    <property type="protein sequence ID" value="QJA93601.1"/>
    <property type="molecule type" value="Genomic_DNA"/>
</dbReference>
<name>A0A6M3LKM7_9ZZZZ</name>
<dbReference type="AlphaFoldDB" id="A0A6M3LKM7"/>
<proteinExistence type="predicted"/>
<dbReference type="EMBL" id="MT141819">
    <property type="protein sequence ID" value="QJA70769.1"/>
    <property type="molecule type" value="Genomic_DNA"/>
</dbReference>
<sequence>MCLDKIDEKIKTYKDDIGYKIVCRETKNTYTSIYYNAQFRMGKTSFIKKPRHAVTWHGHSYPAGYHVFKNLEDAVRERGNVGVVLKVKYSRVIATGTEDCMKKLNLYPITVPVIVAMSLKVLEEVV</sequence>
<gene>
    <name evidence="1" type="ORF">MM415A03563_0009</name>
    <name evidence="2" type="ORF">MM415B04179_0009</name>
</gene>